<dbReference type="GO" id="GO:0005829">
    <property type="term" value="C:cytosol"/>
    <property type="evidence" value="ECO:0007669"/>
    <property type="project" value="TreeGrafter"/>
</dbReference>
<organism evidence="3">
    <name type="scientific">marine metagenome</name>
    <dbReference type="NCBI Taxonomy" id="408172"/>
    <lineage>
        <taxon>unclassified sequences</taxon>
        <taxon>metagenomes</taxon>
        <taxon>ecological metagenomes</taxon>
    </lineage>
</organism>
<dbReference type="EMBL" id="UINC01083902">
    <property type="protein sequence ID" value="SVC30052.1"/>
    <property type="molecule type" value="Genomic_DNA"/>
</dbReference>
<feature type="domain" description="Formyl transferase N-terminal" evidence="2">
    <location>
        <begin position="4"/>
        <end position="161"/>
    </location>
</feature>
<feature type="non-terminal residue" evidence="3">
    <location>
        <position position="183"/>
    </location>
</feature>
<dbReference type="PANTHER" id="PTHR11138:SF5">
    <property type="entry name" value="METHIONYL-TRNA FORMYLTRANSFERASE, MITOCHONDRIAL"/>
    <property type="match status" value="1"/>
</dbReference>
<dbReference type="GO" id="GO:0004479">
    <property type="term" value="F:methionyl-tRNA formyltransferase activity"/>
    <property type="evidence" value="ECO:0007669"/>
    <property type="project" value="UniProtKB-EC"/>
</dbReference>
<reference evidence="3" key="1">
    <citation type="submission" date="2018-05" db="EMBL/GenBank/DDBJ databases">
        <authorList>
            <person name="Lanie J.A."/>
            <person name="Ng W.-L."/>
            <person name="Kazmierczak K.M."/>
            <person name="Andrzejewski T.M."/>
            <person name="Davidsen T.M."/>
            <person name="Wayne K.J."/>
            <person name="Tettelin H."/>
            <person name="Glass J.I."/>
            <person name="Rusch D."/>
            <person name="Podicherti R."/>
            <person name="Tsui H.-C.T."/>
            <person name="Winkler M.E."/>
        </authorList>
    </citation>
    <scope>NUCLEOTIDE SEQUENCE</scope>
</reference>
<accession>A0A382L434</accession>
<feature type="non-terminal residue" evidence="3">
    <location>
        <position position="1"/>
    </location>
</feature>
<gene>
    <name evidence="3" type="ORF">METZ01_LOCUS282906</name>
</gene>
<protein>
    <recommendedName>
        <fullName evidence="1">methionyl-tRNA formyltransferase</fullName>
        <ecNumber evidence="1">2.1.2.9</ecNumber>
    </recommendedName>
</protein>
<dbReference type="SUPFAM" id="SSF53328">
    <property type="entry name" value="Formyltransferase"/>
    <property type="match status" value="1"/>
</dbReference>
<dbReference type="Gene3D" id="3.40.50.12230">
    <property type="match status" value="1"/>
</dbReference>
<dbReference type="PANTHER" id="PTHR11138">
    <property type="entry name" value="METHIONYL-TRNA FORMYLTRANSFERASE"/>
    <property type="match status" value="1"/>
</dbReference>
<evidence type="ECO:0000313" key="3">
    <source>
        <dbReference type="EMBL" id="SVC30052.1"/>
    </source>
</evidence>
<sequence length="183" mass="19299">VATGANVSIVVTQPDRRRGRGHQVEFSAVKELALACNIPVLQPNSAKDSNFIARLSDRGPDLGVVVAYGQLLPDSVLNIPRLGTINVHASLLPKYRGAAPIHRAVIAGERETGITVIKLVKKMDAGPMLARAVRSIGHNESSDEIQNDLANIGAKLLVSVVADMSSGCCTEVPQDHSLATVAP</sequence>
<name>A0A382L434_9ZZZZ</name>
<proteinExistence type="predicted"/>
<dbReference type="EC" id="2.1.2.9" evidence="1"/>
<dbReference type="Pfam" id="PF00551">
    <property type="entry name" value="Formyl_trans_N"/>
    <property type="match status" value="1"/>
</dbReference>
<evidence type="ECO:0000256" key="1">
    <source>
        <dbReference type="ARBA" id="ARBA00012261"/>
    </source>
</evidence>
<evidence type="ECO:0000259" key="2">
    <source>
        <dbReference type="Pfam" id="PF00551"/>
    </source>
</evidence>
<dbReference type="CDD" id="cd08646">
    <property type="entry name" value="FMT_core_Met-tRNA-FMT_N"/>
    <property type="match status" value="1"/>
</dbReference>
<dbReference type="InterPro" id="IPR002376">
    <property type="entry name" value="Formyl_transf_N"/>
</dbReference>
<dbReference type="InterPro" id="IPR041711">
    <property type="entry name" value="Met-tRNA-FMT_N"/>
</dbReference>
<dbReference type="InterPro" id="IPR036477">
    <property type="entry name" value="Formyl_transf_N_sf"/>
</dbReference>
<dbReference type="AlphaFoldDB" id="A0A382L434"/>